<gene>
    <name evidence="1" type="ORF">GIL414_LOCUS62774</name>
</gene>
<name>A0A8S3F3S5_9BILA</name>
<organism evidence="1 2">
    <name type="scientific">Rotaria magnacalcarata</name>
    <dbReference type="NCBI Taxonomy" id="392030"/>
    <lineage>
        <taxon>Eukaryota</taxon>
        <taxon>Metazoa</taxon>
        <taxon>Spiralia</taxon>
        <taxon>Gnathifera</taxon>
        <taxon>Rotifera</taxon>
        <taxon>Eurotatoria</taxon>
        <taxon>Bdelloidea</taxon>
        <taxon>Philodinida</taxon>
        <taxon>Philodinidae</taxon>
        <taxon>Rotaria</taxon>
    </lineage>
</organism>
<evidence type="ECO:0000313" key="2">
    <source>
        <dbReference type="Proteomes" id="UP000681720"/>
    </source>
</evidence>
<protein>
    <submittedName>
        <fullName evidence="1">Uncharacterized protein</fullName>
    </submittedName>
</protein>
<accession>A0A8S3F3S5</accession>
<sequence length="32" mass="3426">VAQEREVEGDLVLGDIGYGMPFRAGSFDGAIR</sequence>
<reference evidence="1" key="1">
    <citation type="submission" date="2021-02" db="EMBL/GenBank/DDBJ databases">
        <authorList>
            <person name="Nowell W R."/>
        </authorList>
    </citation>
    <scope>NUCLEOTIDE SEQUENCE</scope>
</reference>
<dbReference type="InterPro" id="IPR029063">
    <property type="entry name" value="SAM-dependent_MTases_sf"/>
</dbReference>
<evidence type="ECO:0000313" key="1">
    <source>
        <dbReference type="EMBL" id="CAF5101951.1"/>
    </source>
</evidence>
<dbReference type="AlphaFoldDB" id="A0A8S3F3S5"/>
<proteinExistence type="predicted"/>
<dbReference type="Gene3D" id="3.40.50.150">
    <property type="entry name" value="Vaccinia Virus protein VP39"/>
    <property type="match status" value="1"/>
</dbReference>
<dbReference type="EMBL" id="CAJOBJ010255444">
    <property type="protein sequence ID" value="CAF5101951.1"/>
    <property type="molecule type" value="Genomic_DNA"/>
</dbReference>
<comment type="caution">
    <text evidence="1">The sequence shown here is derived from an EMBL/GenBank/DDBJ whole genome shotgun (WGS) entry which is preliminary data.</text>
</comment>
<feature type="non-terminal residue" evidence="1">
    <location>
        <position position="1"/>
    </location>
</feature>
<dbReference type="Proteomes" id="UP000681720">
    <property type="component" value="Unassembled WGS sequence"/>
</dbReference>